<keyword evidence="1" id="KW-0472">Membrane</keyword>
<organism evidence="2 3">
    <name type="scientific">Chitinophaga pinensis (strain ATCC 43595 / DSM 2588 / LMG 13176 / NBRC 15968 / NCIMB 11800 / UQM 2034)</name>
    <dbReference type="NCBI Taxonomy" id="485918"/>
    <lineage>
        <taxon>Bacteria</taxon>
        <taxon>Pseudomonadati</taxon>
        <taxon>Bacteroidota</taxon>
        <taxon>Chitinophagia</taxon>
        <taxon>Chitinophagales</taxon>
        <taxon>Chitinophagaceae</taxon>
        <taxon>Chitinophaga</taxon>
    </lineage>
</organism>
<reference evidence="2 3" key="2">
    <citation type="journal article" date="2010" name="Stand. Genomic Sci.">
        <title>Complete genome sequence of Chitinophaga pinensis type strain (UQM 2034).</title>
        <authorList>
            <person name="Glavina Del Rio T."/>
            <person name="Abt B."/>
            <person name="Spring S."/>
            <person name="Lapidus A."/>
            <person name="Nolan M."/>
            <person name="Tice H."/>
            <person name="Copeland A."/>
            <person name="Cheng J.F."/>
            <person name="Chen F."/>
            <person name="Bruce D."/>
            <person name="Goodwin L."/>
            <person name="Pitluck S."/>
            <person name="Ivanova N."/>
            <person name="Mavromatis K."/>
            <person name="Mikhailova N."/>
            <person name="Pati A."/>
            <person name="Chen A."/>
            <person name="Palaniappan K."/>
            <person name="Land M."/>
            <person name="Hauser L."/>
            <person name="Chang Y.J."/>
            <person name="Jeffries C.D."/>
            <person name="Chain P."/>
            <person name="Saunders E."/>
            <person name="Detter J.C."/>
            <person name="Brettin T."/>
            <person name="Rohde M."/>
            <person name="Goker M."/>
            <person name="Bristow J."/>
            <person name="Eisen J.A."/>
            <person name="Markowitz V."/>
            <person name="Hugenholtz P."/>
            <person name="Kyrpides N.C."/>
            <person name="Klenk H.P."/>
            <person name="Lucas S."/>
        </authorList>
    </citation>
    <scope>NUCLEOTIDE SEQUENCE [LARGE SCALE GENOMIC DNA]</scope>
    <source>
        <strain evidence="3">ATCC 43595 / DSM 2588 / LMG 13176 / NBRC 15968 / NCIMB 11800 / UQM 2034</strain>
    </source>
</reference>
<feature type="transmembrane region" description="Helical" evidence="1">
    <location>
        <begin position="12"/>
        <end position="28"/>
    </location>
</feature>
<evidence type="ECO:0000313" key="2">
    <source>
        <dbReference type="EMBL" id="ACU60342.1"/>
    </source>
</evidence>
<name>A0A979G3P2_CHIPD</name>
<sequence>MRISKYYLQATLYPFLITVAITAIFTVVENKHLSSQGLTQKTAITTAILSSILYCLLLNVLCLTIFLCKLEVVKNSLLLTVLSWFLLPLSPTLVIILKDFNYYMDIGLSSASGDLLYLTLLNGPLIIGLIRAFISYRKALSSLQQTDK</sequence>
<feature type="transmembrane region" description="Helical" evidence="1">
    <location>
        <begin position="77"/>
        <end position="96"/>
    </location>
</feature>
<evidence type="ECO:0000256" key="1">
    <source>
        <dbReference type="SAM" id="Phobius"/>
    </source>
</evidence>
<proteinExistence type="predicted"/>
<accession>A0A979G3P2</accession>
<dbReference type="OrthoDB" id="9841400at2"/>
<dbReference type="AlphaFoldDB" id="A0A979G3P2"/>
<feature type="transmembrane region" description="Helical" evidence="1">
    <location>
        <begin position="48"/>
        <end position="70"/>
    </location>
</feature>
<evidence type="ECO:0000313" key="3">
    <source>
        <dbReference type="Proteomes" id="UP000002215"/>
    </source>
</evidence>
<reference evidence="3" key="1">
    <citation type="submission" date="2009-08" db="EMBL/GenBank/DDBJ databases">
        <title>The complete genome of Chitinophaga pinensis DSM 2588.</title>
        <authorList>
            <consortium name="US DOE Joint Genome Institute (JGI-PGF)"/>
            <person name="Lucas S."/>
            <person name="Copeland A."/>
            <person name="Lapidus A."/>
            <person name="Glavina del Rio T."/>
            <person name="Dalin E."/>
            <person name="Tice H."/>
            <person name="Bruce D."/>
            <person name="Goodwin L."/>
            <person name="Pitluck S."/>
            <person name="Kyrpides N."/>
            <person name="Mavromatis K."/>
            <person name="Ivanova N."/>
            <person name="Mikhailova N."/>
            <person name="Sims D."/>
            <person name="Meinche L."/>
            <person name="Brettin T."/>
            <person name="Detter J.C."/>
            <person name="Han C."/>
            <person name="Larimer F."/>
            <person name="Land M."/>
            <person name="Hauser L."/>
            <person name="Markowitz V."/>
            <person name="Cheng J.-F."/>
            <person name="Hugenholtz P."/>
            <person name="Woyke T."/>
            <person name="Wu D."/>
            <person name="Spring S."/>
            <person name="Klenk H.-P."/>
            <person name="Eisen J.A."/>
        </authorList>
    </citation>
    <scope>NUCLEOTIDE SEQUENCE [LARGE SCALE GENOMIC DNA]</scope>
    <source>
        <strain evidence="3">ATCC 43595 / DSM 2588 / LMG 13176 / NBRC 15968 / NCIMB 11800 / UQM 2034</strain>
    </source>
</reference>
<feature type="transmembrane region" description="Helical" evidence="1">
    <location>
        <begin position="116"/>
        <end position="134"/>
    </location>
</feature>
<protein>
    <submittedName>
        <fullName evidence="2">Uncharacterized protein</fullName>
    </submittedName>
</protein>
<keyword evidence="1" id="KW-0812">Transmembrane</keyword>
<dbReference type="Proteomes" id="UP000002215">
    <property type="component" value="Chromosome"/>
</dbReference>
<gene>
    <name evidence="2" type="ordered locus">Cpin_2863</name>
</gene>
<dbReference type="RefSeq" id="WP_012790518.1">
    <property type="nucleotide sequence ID" value="NC_013132.1"/>
</dbReference>
<dbReference type="KEGG" id="cpi:Cpin_2863"/>
<dbReference type="EMBL" id="CP001699">
    <property type="protein sequence ID" value="ACU60342.1"/>
    <property type="molecule type" value="Genomic_DNA"/>
</dbReference>
<keyword evidence="1" id="KW-1133">Transmembrane helix</keyword>